<gene>
    <name evidence="1" type="ORF">JOF35_005966</name>
</gene>
<sequence>MLIECGTRAVFAAAFGPGTAGETTYAERMLDRLTSGTLVLLDTGFDGYSLAERRSG</sequence>
<dbReference type="GO" id="GO:0005840">
    <property type="term" value="C:ribosome"/>
    <property type="evidence" value="ECO:0007669"/>
    <property type="project" value="UniProtKB-KW"/>
</dbReference>
<dbReference type="Proteomes" id="UP001234880">
    <property type="component" value="Unassembled WGS sequence"/>
</dbReference>
<protein>
    <submittedName>
        <fullName evidence="1">Ribosomal protein L11 methylase PrmA</fullName>
    </submittedName>
</protein>
<dbReference type="EMBL" id="JAURUE010000002">
    <property type="protein sequence ID" value="MDP9613628.1"/>
    <property type="molecule type" value="Genomic_DNA"/>
</dbReference>
<evidence type="ECO:0000313" key="1">
    <source>
        <dbReference type="EMBL" id="MDP9613628.1"/>
    </source>
</evidence>
<reference evidence="1 2" key="1">
    <citation type="submission" date="2023-07" db="EMBL/GenBank/DDBJ databases">
        <title>Sequencing the genomes of 1000 actinobacteria strains.</title>
        <authorList>
            <person name="Klenk H.-P."/>
        </authorList>
    </citation>
    <scope>NUCLEOTIDE SEQUENCE [LARGE SCALE GENOMIC DNA]</scope>
    <source>
        <strain evidence="1 2">DSM 41600</strain>
    </source>
</reference>
<keyword evidence="1" id="KW-0489">Methyltransferase</keyword>
<dbReference type="GO" id="GO:0008168">
    <property type="term" value="F:methyltransferase activity"/>
    <property type="evidence" value="ECO:0007669"/>
    <property type="project" value="UniProtKB-KW"/>
</dbReference>
<keyword evidence="1" id="KW-0687">Ribonucleoprotein</keyword>
<proteinExistence type="predicted"/>
<name>A0ABT9KYW1_9ACTN</name>
<keyword evidence="1" id="KW-0808">Transferase</keyword>
<organism evidence="1 2">
    <name type="scientific">Streptomyces demainii</name>
    <dbReference type="NCBI Taxonomy" id="588122"/>
    <lineage>
        <taxon>Bacteria</taxon>
        <taxon>Bacillati</taxon>
        <taxon>Actinomycetota</taxon>
        <taxon>Actinomycetes</taxon>
        <taxon>Kitasatosporales</taxon>
        <taxon>Streptomycetaceae</taxon>
        <taxon>Streptomyces</taxon>
    </lineage>
</organism>
<dbReference type="RefSeq" id="WP_167367587.1">
    <property type="nucleotide sequence ID" value="NZ_JAURUE010000002.1"/>
</dbReference>
<accession>A0ABT9KYW1</accession>
<evidence type="ECO:0000313" key="2">
    <source>
        <dbReference type="Proteomes" id="UP001234880"/>
    </source>
</evidence>
<comment type="caution">
    <text evidence="1">The sequence shown here is derived from an EMBL/GenBank/DDBJ whole genome shotgun (WGS) entry which is preliminary data.</text>
</comment>
<keyword evidence="2" id="KW-1185">Reference proteome</keyword>
<dbReference type="GO" id="GO:0032259">
    <property type="term" value="P:methylation"/>
    <property type="evidence" value="ECO:0007669"/>
    <property type="project" value="UniProtKB-KW"/>
</dbReference>
<keyword evidence="1" id="KW-0689">Ribosomal protein</keyword>